<dbReference type="AlphaFoldDB" id="A0A6P5S922"/>
<feature type="region of interest" description="Disordered" evidence="1">
    <location>
        <begin position="294"/>
        <end position="320"/>
    </location>
</feature>
<keyword evidence="2" id="KW-1185">Reference proteome</keyword>
<evidence type="ECO:0000313" key="3">
    <source>
        <dbReference type="RefSeq" id="XP_021813475.1"/>
    </source>
</evidence>
<organism evidence="2 3">
    <name type="scientific">Prunus avium</name>
    <name type="common">Cherry</name>
    <name type="synonym">Cerasus avium</name>
    <dbReference type="NCBI Taxonomy" id="42229"/>
    <lineage>
        <taxon>Eukaryota</taxon>
        <taxon>Viridiplantae</taxon>
        <taxon>Streptophyta</taxon>
        <taxon>Embryophyta</taxon>
        <taxon>Tracheophyta</taxon>
        <taxon>Spermatophyta</taxon>
        <taxon>Magnoliopsida</taxon>
        <taxon>eudicotyledons</taxon>
        <taxon>Gunneridae</taxon>
        <taxon>Pentapetalae</taxon>
        <taxon>rosids</taxon>
        <taxon>fabids</taxon>
        <taxon>Rosales</taxon>
        <taxon>Rosaceae</taxon>
        <taxon>Amygdaloideae</taxon>
        <taxon>Amygdaleae</taxon>
        <taxon>Prunus</taxon>
    </lineage>
</organism>
<dbReference type="KEGG" id="pavi:110756366"/>
<dbReference type="Proteomes" id="UP000515124">
    <property type="component" value="Unplaced"/>
</dbReference>
<proteinExistence type="predicted"/>
<feature type="region of interest" description="Disordered" evidence="1">
    <location>
        <begin position="180"/>
        <end position="215"/>
    </location>
</feature>
<protein>
    <submittedName>
        <fullName evidence="3">Predicted GPI-anchored protein 58</fullName>
    </submittedName>
</protein>
<feature type="compositionally biased region" description="Basic and acidic residues" evidence="1">
    <location>
        <begin position="90"/>
        <end position="105"/>
    </location>
</feature>
<feature type="region of interest" description="Disordered" evidence="1">
    <location>
        <begin position="46"/>
        <end position="106"/>
    </location>
</feature>
<gene>
    <name evidence="3" type="primary">LOC110756366</name>
</gene>
<dbReference type="GeneID" id="110756366"/>
<sequence>MTFLTLTPWLHRNVYDEDGRVWYEECISARFIRPIEEAVRGALKNADWDPLPPQAGKGKKASAVLSRPTPGRKRGREAANAEVAVTEDTPAERVAAEAEASERPTKRALPLLLEGEDEEEVPSVIVSEAPPVIAPTTSAEVVVMGAPVAEATTAEASGTEVIVTEVPDAGMAVIEAPADEAVTPESPAGEATEAEATAGGDGCAPPRPLSPSSPALIIPSSQVVPAVMSMPLAPTSQESTVATELAMVEATATGAPSPPPVSSTVLTELAVAEVLAAPSVAEEPASSDDLAELYTSLHEEGSSSASAPLDEDSRATVERL</sequence>
<accession>A0A6P5S922</accession>
<evidence type="ECO:0000313" key="2">
    <source>
        <dbReference type="Proteomes" id="UP000515124"/>
    </source>
</evidence>
<dbReference type="RefSeq" id="XP_021813475.1">
    <property type="nucleotide sequence ID" value="XM_021957783.1"/>
</dbReference>
<reference evidence="3" key="1">
    <citation type="submission" date="2025-08" db="UniProtKB">
        <authorList>
            <consortium name="RefSeq"/>
        </authorList>
    </citation>
    <scope>IDENTIFICATION</scope>
</reference>
<name>A0A6P5S922_PRUAV</name>
<evidence type="ECO:0000256" key="1">
    <source>
        <dbReference type="SAM" id="MobiDB-lite"/>
    </source>
</evidence>
<feature type="compositionally biased region" description="Low complexity" evidence="1">
    <location>
        <begin position="188"/>
        <end position="198"/>
    </location>
</feature>
<feature type="compositionally biased region" description="Basic and acidic residues" evidence="1">
    <location>
        <begin position="311"/>
        <end position="320"/>
    </location>
</feature>